<dbReference type="PANTHER" id="PTHR46890:SF48">
    <property type="entry name" value="RNA-DIRECTED DNA POLYMERASE"/>
    <property type="match status" value="1"/>
</dbReference>
<dbReference type="EMBL" id="JACGWN010000005">
    <property type="protein sequence ID" value="KAL0449138.1"/>
    <property type="molecule type" value="Genomic_DNA"/>
</dbReference>
<name>A0AAW2X5P8_9LAMI</name>
<reference evidence="2" key="1">
    <citation type="submission" date="2020-06" db="EMBL/GenBank/DDBJ databases">
        <authorList>
            <person name="Li T."/>
            <person name="Hu X."/>
            <person name="Zhang T."/>
            <person name="Song X."/>
            <person name="Zhang H."/>
            <person name="Dai N."/>
            <person name="Sheng W."/>
            <person name="Hou X."/>
            <person name="Wei L."/>
        </authorList>
    </citation>
    <scope>NUCLEOTIDE SEQUENCE</scope>
    <source>
        <strain evidence="2">KEN1</strain>
        <tissue evidence="2">Leaf</tissue>
    </source>
</reference>
<evidence type="ECO:0000259" key="1">
    <source>
        <dbReference type="Pfam" id="PF00078"/>
    </source>
</evidence>
<accession>A0AAW2X5P8</accession>
<dbReference type="InterPro" id="IPR000477">
    <property type="entry name" value="RT_dom"/>
</dbReference>
<organism evidence="2">
    <name type="scientific">Sesamum latifolium</name>
    <dbReference type="NCBI Taxonomy" id="2727402"/>
    <lineage>
        <taxon>Eukaryota</taxon>
        <taxon>Viridiplantae</taxon>
        <taxon>Streptophyta</taxon>
        <taxon>Embryophyta</taxon>
        <taxon>Tracheophyta</taxon>
        <taxon>Spermatophyta</taxon>
        <taxon>Magnoliopsida</taxon>
        <taxon>eudicotyledons</taxon>
        <taxon>Gunneridae</taxon>
        <taxon>Pentapetalae</taxon>
        <taxon>asterids</taxon>
        <taxon>lamiids</taxon>
        <taxon>Lamiales</taxon>
        <taxon>Pedaliaceae</taxon>
        <taxon>Sesamum</taxon>
    </lineage>
</organism>
<proteinExistence type="predicted"/>
<dbReference type="InterPro" id="IPR043502">
    <property type="entry name" value="DNA/RNA_pol_sf"/>
</dbReference>
<dbReference type="SUPFAM" id="SSF56672">
    <property type="entry name" value="DNA/RNA polymerases"/>
    <property type="match status" value="1"/>
</dbReference>
<evidence type="ECO:0000313" key="2">
    <source>
        <dbReference type="EMBL" id="KAL0449138.1"/>
    </source>
</evidence>
<dbReference type="InterPro" id="IPR052343">
    <property type="entry name" value="Retrotransposon-Effector_Assoc"/>
</dbReference>
<dbReference type="PANTHER" id="PTHR46890">
    <property type="entry name" value="NON-LTR RETROLELEMENT REVERSE TRANSCRIPTASE-LIKE PROTEIN-RELATED"/>
    <property type="match status" value="1"/>
</dbReference>
<gene>
    <name evidence="2" type="ORF">Slati_1470200</name>
</gene>
<feature type="domain" description="Reverse transcriptase" evidence="1">
    <location>
        <begin position="57"/>
        <end position="164"/>
    </location>
</feature>
<comment type="caution">
    <text evidence="2">The sequence shown here is derived from an EMBL/GenBank/DDBJ whole genome shotgun (WGS) entry which is preliminary data.</text>
</comment>
<sequence length="183" mass="21256">MSPGSTVGLDGFNTIFYQRCWVIVKNDVVSEVQDFFTGAPLLLSFTATTIVLIPKVKNPSQYSEFRPISLCSRTNNILMKLLNNRLKSLLPSLVTLNQAALFFQIGDNILLAQEVMRSISANKKDWNVAFKLDMKKDYDRVDWSFLELILQRVGFPEWWIQHIWNYTQLLVLSPYQQISKWFL</sequence>
<dbReference type="AlphaFoldDB" id="A0AAW2X5P8"/>
<reference evidence="2" key="2">
    <citation type="journal article" date="2024" name="Plant">
        <title>Genomic evolution and insights into agronomic trait innovations of Sesamum species.</title>
        <authorList>
            <person name="Miao H."/>
            <person name="Wang L."/>
            <person name="Qu L."/>
            <person name="Liu H."/>
            <person name="Sun Y."/>
            <person name="Le M."/>
            <person name="Wang Q."/>
            <person name="Wei S."/>
            <person name="Zheng Y."/>
            <person name="Lin W."/>
            <person name="Duan Y."/>
            <person name="Cao H."/>
            <person name="Xiong S."/>
            <person name="Wang X."/>
            <person name="Wei L."/>
            <person name="Li C."/>
            <person name="Ma Q."/>
            <person name="Ju M."/>
            <person name="Zhao R."/>
            <person name="Li G."/>
            <person name="Mu C."/>
            <person name="Tian Q."/>
            <person name="Mei H."/>
            <person name="Zhang T."/>
            <person name="Gao T."/>
            <person name="Zhang H."/>
        </authorList>
    </citation>
    <scope>NUCLEOTIDE SEQUENCE</scope>
    <source>
        <strain evidence="2">KEN1</strain>
    </source>
</reference>
<dbReference type="Pfam" id="PF00078">
    <property type="entry name" value="RVT_1"/>
    <property type="match status" value="1"/>
</dbReference>
<protein>
    <recommendedName>
        <fullName evidence="1">Reverse transcriptase domain-containing protein</fullName>
    </recommendedName>
</protein>